<dbReference type="EMBL" id="JBDODL010003050">
    <property type="protein sequence ID" value="MES1922538.1"/>
    <property type="molecule type" value="Genomic_DNA"/>
</dbReference>
<feature type="non-terminal residue" evidence="1">
    <location>
        <position position="1"/>
    </location>
</feature>
<dbReference type="Proteomes" id="UP001439008">
    <property type="component" value="Unassembled WGS sequence"/>
</dbReference>
<gene>
    <name evidence="1" type="ORF">MHBO_004052</name>
</gene>
<organism evidence="1 2">
    <name type="scientific">Bonamia ostreae</name>
    <dbReference type="NCBI Taxonomy" id="126728"/>
    <lineage>
        <taxon>Eukaryota</taxon>
        <taxon>Sar</taxon>
        <taxon>Rhizaria</taxon>
        <taxon>Endomyxa</taxon>
        <taxon>Ascetosporea</taxon>
        <taxon>Haplosporida</taxon>
        <taxon>Bonamia</taxon>
    </lineage>
</organism>
<feature type="non-terminal residue" evidence="1">
    <location>
        <position position="206"/>
    </location>
</feature>
<name>A0ABV2AT16_9EUKA</name>
<keyword evidence="2" id="KW-1185">Reference proteome</keyword>
<reference evidence="1 2" key="1">
    <citation type="journal article" date="2024" name="BMC Biol.">
        <title>Comparative genomics of Ascetosporea gives new insight into the evolutionary basis for animal parasitism in Rhizaria.</title>
        <authorList>
            <person name="Hiltunen Thoren M."/>
            <person name="Onut-Brannstrom I."/>
            <person name="Alfjorden A."/>
            <person name="Peckova H."/>
            <person name="Swords F."/>
            <person name="Hooper C."/>
            <person name="Holzer A.S."/>
            <person name="Bass D."/>
            <person name="Burki F."/>
        </authorList>
    </citation>
    <scope>NUCLEOTIDE SEQUENCE [LARGE SCALE GENOMIC DNA]</scope>
    <source>
        <strain evidence="1">20-A016</strain>
    </source>
</reference>
<comment type="caution">
    <text evidence="1">The sequence shown here is derived from an EMBL/GenBank/DDBJ whole genome shotgun (WGS) entry which is preliminary data.</text>
</comment>
<evidence type="ECO:0000313" key="2">
    <source>
        <dbReference type="Proteomes" id="UP001439008"/>
    </source>
</evidence>
<accession>A0ABV2AT16</accession>
<protein>
    <submittedName>
        <fullName evidence="1">Uncharacterized protein</fullName>
    </submittedName>
</protein>
<proteinExistence type="predicted"/>
<evidence type="ECO:0000313" key="1">
    <source>
        <dbReference type="EMBL" id="MES1922538.1"/>
    </source>
</evidence>
<sequence length="206" mass="23921">SVLAFDRLKENLVLVKNFEENKNLNYFWKLVPIRKKVTKEKIFFFDDIFLQSSTDNNEKILSVSDDGNISALKSPKNSIFCLTNPNFCYKSKIDFCERKSTLNKKLIDFAKPGEISQQKTDFVEEILYCLVGVLNGQFFNLKFIENNFNILFFDQKSESPKNGQIEKFYNILADAIFLKNFCSERSKTQYGQISKSFSGAIQLILF</sequence>